<dbReference type="InterPro" id="IPR016047">
    <property type="entry name" value="M23ase_b-sheet_dom"/>
</dbReference>
<reference evidence="3" key="2">
    <citation type="submission" date="2021-04" db="EMBL/GenBank/DDBJ databases">
        <authorList>
            <person name="Gilroy R."/>
        </authorList>
    </citation>
    <scope>NUCLEOTIDE SEQUENCE</scope>
    <source>
        <strain evidence="3">ChiBcec16_6824</strain>
    </source>
</reference>
<dbReference type="InterPro" id="IPR011055">
    <property type="entry name" value="Dup_hybrid_motif"/>
</dbReference>
<dbReference type="SUPFAM" id="SSF51261">
    <property type="entry name" value="Duplicated hybrid motif"/>
    <property type="match status" value="1"/>
</dbReference>
<keyword evidence="1" id="KW-1133">Transmembrane helix</keyword>
<dbReference type="GO" id="GO:0004222">
    <property type="term" value="F:metalloendopeptidase activity"/>
    <property type="evidence" value="ECO:0007669"/>
    <property type="project" value="TreeGrafter"/>
</dbReference>
<dbReference type="CDD" id="cd12797">
    <property type="entry name" value="M23_peptidase"/>
    <property type="match status" value="1"/>
</dbReference>
<evidence type="ECO:0000256" key="1">
    <source>
        <dbReference type="SAM" id="Phobius"/>
    </source>
</evidence>
<evidence type="ECO:0000259" key="2">
    <source>
        <dbReference type="Pfam" id="PF01551"/>
    </source>
</evidence>
<organism evidence="3 4">
    <name type="scientific">Candidatus Flavonifractor merdigallinarum</name>
    <dbReference type="NCBI Taxonomy" id="2838589"/>
    <lineage>
        <taxon>Bacteria</taxon>
        <taxon>Bacillati</taxon>
        <taxon>Bacillota</taxon>
        <taxon>Clostridia</taxon>
        <taxon>Eubacteriales</taxon>
        <taxon>Oscillospiraceae</taxon>
        <taxon>Flavonifractor</taxon>
    </lineage>
</organism>
<proteinExistence type="predicted"/>
<feature type="transmembrane region" description="Helical" evidence="1">
    <location>
        <begin position="12"/>
        <end position="37"/>
    </location>
</feature>
<dbReference type="EMBL" id="DXDX01000161">
    <property type="protein sequence ID" value="HIY21977.1"/>
    <property type="molecule type" value="Genomic_DNA"/>
</dbReference>
<reference evidence="3" key="1">
    <citation type="journal article" date="2021" name="PeerJ">
        <title>Extensive microbial diversity within the chicken gut microbiome revealed by metagenomics and culture.</title>
        <authorList>
            <person name="Gilroy R."/>
            <person name="Ravi A."/>
            <person name="Getino M."/>
            <person name="Pursley I."/>
            <person name="Horton D.L."/>
            <person name="Alikhan N.F."/>
            <person name="Baker D."/>
            <person name="Gharbi K."/>
            <person name="Hall N."/>
            <person name="Watson M."/>
            <person name="Adriaenssens E.M."/>
            <person name="Foster-Nyarko E."/>
            <person name="Jarju S."/>
            <person name="Secka A."/>
            <person name="Antonio M."/>
            <person name="Oren A."/>
            <person name="Chaudhuri R.R."/>
            <person name="La Ragione R."/>
            <person name="Hildebrand F."/>
            <person name="Pallen M.J."/>
        </authorList>
    </citation>
    <scope>NUCLEOTIDE SEQUENCE</scope>
    <source>
        <strain evidence="3">ChiBcec16_6824</strain>
    </source>
</reference>
<feature type="domain" description="M23ase beta-sheet core" evidence="2">
    <location>
        <begin position="135"/>
        <end position="233"/>
    </location>
</feature>
<evidence type="ECO:0000313" key="3">
    <source>
        <dbReference type="EMBL" id="HIY21977.1"/>
    </source>
</evidence>
<dbReference type="Pfam" id="PF01551">
    <property type="entry name" value="Peptidase_M23"/>
    <property type="match status" value="1"/>
</dbReference>
<dbReference type="AlphaFoldDB" id="A0A9D2BZ53"/>
<comment type="caution">
    <text evidence="3">The sequence shown here is derived from an EMBL/GenBank/DDBJ whole genome shotgun (WGS) entry which is preliminary data.</text>
</comment>
<name>A0A9D2BZ53_9FIRM</name>
<dbReference type="InterPro" id="IPR050570">
    <property type="entry name" value="Cell_wall_metabolism_enzyme"/>
</dbReference>
<dbReference type="Proteomes" id="UP000823868">
    <property type="component" value="Unassembled WGS sequence"/>
</dbReference>
<accession>A0A9D2BZ53</accession>
<dbReference type="PANTHER" id="PTHR21666">
    <property type="entry name" value="PEPTIDASE-RELATED"/>
    <property type="match status" value="1"/>
</dbReference>
<sequence length="239" mass="24986">MKQPFKDRASDFFAGKGFYIVLFLCVAAIGISGYYLLNTLQDPDQTVSGAIQVTVTPTVPEHSTPVSSPAVTPVAVKPTQPVAATPRPTTSTAPAAAAAEEPVAEYFVWPLQGEVLRGHSVETLSYDPTMGDWRTHEGLDLVAQTGAVVMAAGDGTVLSVYEDDLMGTTVTIDHGDGVASVYSNLAAQPTVEAGQTVRAGDTIGSVGETALAESALPSHLHFSMKLDGAPVDPLEYLPE</sequence>
<keyword evidence="1" id="KW-0812">Transmembrane</keyword>
<protein>
    <submittedName>
        <fullName evidence="3">M23 family metallopeptidase</fullName>
    </submittedName>
</protein>
<evidence type="ECO:0000313" key="4">
    <source>
        <dbReference type="Proteomes" id="UP000823868"/>
    </source>
</evidence>
<dbReference type="Gene3D" id="2.70.70.10">
    <property type="entry name" value="Glucose Permease (Domain IIA)"/>
    <property type="match status" value="1"/>
</dbReference>
<dbReference type="PANTHER" id="PTHR21666:SF270">
    <property type="entry name" value="MUREIN HYDROLASE ACTIVATOR ENVC"/>
    <property type="match status" value="1"/>
</dbReference>
<gene>
    <name evidence="3" type="ORF">H9841_08770</name>
</gene>
<keyword evidence="1" id="KW-0472">Membrane</keyword>